<organism evidence="1 2">
    <name type="scientific">Ignelater luminosus</name>
    <name type="common">Cucubano</name>
    <name type="synonym">Pyrophorus luminosus</name>
    <dbReference type="NCBI Taxonomy" id="2038154"/>
    <lineage>
        <taxon>Eukaryota</taxon>
        <taxon>Metazoa</taxon>
        <taxon>Ecdysozoa</taxon>
        <taxon>Arthropoda</taxon>
        <taxon>Hexapoda</taxon>
        <taxon>Insecta</taxon>
        <taxon>Pterygota</taxon>
        <taxon>Neoptera</taxon>
        <taxon>Endopterygota</taxon>
        <taxon>Coleoptera</taxon>
        <taxon>Polyphaga</taxon>
        <taxon>Elateriformia</taxon>
        <taxon>Elateroidea</taxon>
        <taxon>Elateridae</taxon>
        <taxon>Agrypninae</taxon>
        <taxon>Pyrophorini</taxon>
        <taxon>Ignelater</taxon>
    </lineage>
</organism>
<proteinExistence type="predicted"/>
<keyword evidence="2" id="KW-1185">Reference proteome</keyword>
<dbReference type="AlphaFoldDB" id="A0A8K0FXD8"/>
<gene>
    <name evidence="1" type="ORF">ILUMI_22537</name>
</gene>
<accession>A0A8K0FXD8</accession>
<evidence type="ECO:0000313" key="1">
    <source>
        <dbReference type="EMBL" id="KAF2883665.1"/>
    </source>
</evidence>
<name>A0A8K0FXD8_IGNLU</name>
<dbReference type="EMBL" id="VTPC01090314">
    <property type="protein sequence ID" value="KAF2883665.1"/>
    <property type="molecule type" value="Genomic_DNA"/>
</dbReference>
<protein>
    <submittedName>
        <fullName evidence="1">Uncharacterized protein</fullName>
    </submittedName>
</protein>
<evidence type="ECO:0000313" key="2">
    <source>
        <dbReference type="Proteomes" id="UP000801492"/>
    </source>
</evidence>
<dbReference type="Proteomes" id="UP000801492">
    <property type="component" value="Unassembled WGS sequence"/>
</dbReference>
<reference evidence="1" key="1">
    <citation type="submission" date="2019-08" db="EMBL/GenBank/DDBJ databases">
        <title>The genome of the North American firefly Photinus pyralis.</title>
        <authorList>
            <consortium name="Photinus pyralis genome working group"/>
            <person name="Fallon T.R."/>
            <person name="Sander Lower S.E."/>
            <person name="Weng J.-K."/>
        </authorList>
    </citation>
    <scope>NUCLEOTIDE SEQUENCE</scope>
    <source>
        <strain evidence="1">TRF0915ILg1</strain>
        <tissue evidence="1">Whole body</tissue>
    </source>
</reference>
<sequence>MNVIIKGKDFPEDAEAETVQKFLEEKIGVKTKLNEIHHVGTRKEGKEIVRATVENMESKRLIMKNKKKLKGLEYYIDDDSTNAEQKIQKKLREIVKIEKNKEKRITIGYQKINIE</sequence>
<comment type="caution">
    <text evidence="1">The sequence shown here is derived from an EMBL/GenBank/DDBJ whole genome shotgun (WGS) entry which is preliminary data.</text>
</comment>